<feature type="transmembrane region" description="Helical" evidence="1">
    <location>
        <begin position="160"/>
        <end position="175"/>
    </location>
</feature>
<keyword evidence="1" id="KW-0812">Transmembrane</keyword>
<feature type="transmembrane region" description="Helical" evidence="1">
    <location>
        <begin position="281"/>
        <end position="299"/>
    </location>
</feature>
<name>A0A955I939_9BACT</name>
<comment type="caution">
    <text evidence="2">The sequence shown here is derived from an EMBL/GenBank/DDBJ whole genome shotgun (WGS) entry which is preliminary data.</text>
</comment>
<feature type="transmembrane region" description="Helical" evidence="1">
    <location>
        <begin position="104"/>
        <end position="121"/>
    </location>
</feature>
<organism evidence="2 3">
    <name type="scientific">Candidatus Dojkabacteria bacterium</name>
    <dbReference type="NCBI Taxonomy" id="2099670"/>
    <lineage>
        <taxon>Bacteria</taxon>
        <taxon>Candidatus Dojkabacteria</taxon>
    </lineage>
</organism>
<evidence type="ECO:0000256" key="1">
    <source>
        <dbReference type="SAM" id="Phobius"/>
    </source>
</evidence>
<reference evidence="2" key="2">
    <citation type="journal article" date="2021" name="Microbiome">
        <title>Successional dynamics and alternative stable states in a saline activated sludge microbial community over 9 years.</title>
        <authorList>
            <person name="Wang Y."/>
            <person name="Ye J."/>
            <person name="Ju F."/>
            <person name="Liu L."/>
            <person name="Boyd J.A."/>
            <person name="Deng Y."/>
            <person name="Parks D.H."/>
            <person name="Jiang X."/>
            <person name="Yin X."/>
            <person name="Woodcroft B.J."/>
            <person name="Tyson G.W."/>
            <person name="Hugenholtz P."/>
            <person name="Polz M.F."/>
            <person name="Zhang T."/>
        </authorList>
    </citation>
    <scope>NUCLEOTIDE SEQUENCE</scope>
    <source>
        <strain evidence="2">HKST-UBA13</strain>
    </source>
</reference>
<dbReference type="PANTHER" id="PTHR37308">
    <property type="entry name" value="INTEGRAL MEMBRANE PROTEIN"/>
    <property type="match status" value="1"/>
</dbReference>
<dbReference type="Proteomes" id="UP000775877">
    <property type="component" value="Unassembled WGS sequence"/>
</dbReference>
<feature type="transmembrane region" description="Helical" evidence="1">
    <location>
        <begin position="7"/>
        <end position="31"/>
    </location>
</feature>
<accession>A0A955I939</accession>
<feature type="transmembrane region" description="Helical" evidence="1">
    <location>
        <begin position="242"/>
        <end position="261"/>
    </location>
</feature>
<protein>
    <submittedName>
        <fullName evidence="2">DUF368 domain-containing protein</fullName>
    </submittedName>
</protein>
<keyword evidence="1" id="KW-1133">Transmembrane helix</keyword>
<dbReference type="AlphaFoldDB" id="A0A955I939"/>
<evidence type="ECO:0000313" key="2">
    <source>
        <dbReference type="EMBL" id="MCA9381135.1"/>
    </source>
</evidence>
<feature type="transmembrane region" description="Helical" evidence="1">
    <location>
        <begin position="77"/>
        <end position="98"/>
    </location>
</feature>
<reference evidence="2" key="1">
    <citation type="submission" date="2020-04" db="EMBL/GenBank/DDBJ databases">
        <authorList>
            <person name="Zhang T."/>
        </authorList>
    </citation>
    <scope>NUCLEOTIDE SEQUENCE</scope>
    <source>
        <strain evidence="2">HKST-UBA13</strain>
    </source>
</reference>
<proteinExistence type="predicted"/>
<sequence length="314" mass="34535">MKKFFTLIQGIIMGVAELIPGVSGSNFALIMGIYDDYIIFLDKLTNFLSNILGGIFSSSTRKNIKSSFKNVPWSFGISLLIGMFLASVLFSNLITYLLEDNARYVYALFFGLVAGSIFVPLKEIGKIESIHFAIIIVTTIILFIIFGIKPTSYGTNPPEVLLFVAGVIAVVGNVLPGVSGPFLLLLVGLYDFIISLLASVTTLQFDLEQIKKFAFFFAGQLVGLAIFIKILTYLLKKFPKTLMSILVGVIAASLRITYPFFTGTPDNKIIISPFSLPAYELFVMTILILLGLFIVYLAGKLGADRKQVKKIEKS</sequence>
<gene>
    <name evidence="2" type="ORF">KC678_02630</name>
</gene>
<dbReference type="InterPro" id="IPR007163">
    <property type="entry name" value="VCA0040-like"/>
</dbReference>
<dbReference type="Pfam" id="PF04018">
    <property type="entry name" value="VCA0040-like"/>
    <property type="match status" value="1"/>
</dbReference>
<evidence type="ECO:0000313" key="3">
    <source>
        <dbReference type="Proteomes" id="UP000775877"/>
    </source>
</evidence>
<keyword evidence="1" id="KW-0472">Membrane</keyword>
<feature type="transmembrane region" description="Helical" evidence="1">
    <location>
        <begin position="213"/>
        <end position="235"/>
    </location>
</feature>
<feature type="transmembrane region" description="Helical" evidence="1">
    <location>
        <begin position="130"/>
        <end position="148"/>
    </location>
</feature>
<dbReference type="PANTHER" id="PTHR37308:SF1">
    <property type="entry name" value="POLYPRENYL-PHOSPHATE TRANSPORTER"/>
    <property type="match status" value="1"/>
</dbReference>
<dbReference type="EMBL" id="JAGQLJ010000050">
    <property type="protein sequence ID" value="MCA9381135.1"/>
    <property type="molecule type" value="Genomic_DNA"/>
</dbReference>